<dbReference type="EMBL" id="CP018049">
    <property type="protein sequence ID" value="AUZ46455.1"/>
    <property type="molecule type" value="Genomic_DNA"/>
</dbReference>
<gene>
    <name evidence="1" type="ORF">BOP93_12905</name>
</gene>
<proteinExistence type="predicted"/>
<reference evidence="1 2" key="1">
    <citation type="journal article" date="2018" name="Front. Microbiol.">
        <title>Pseudomonas orientalis F9: A Potent Antagonist against Phytopathogens with Phytotoxic Effect in the Apple Flower.</title>
        <authorList>
            <person name="Zengerer V."/>
            <person name="Schmid M."/>
            <person name="Bieri M."/>
            <person name="Muller D.C."/>
            <person name="Remus-Emsermann M.N.P."/>
            <person name="Ahrens C.H."/>
            <person name="Pelludat C."/>
        </authorList>
    </citation>
    <scope>NUCLEOTIDE SEQUENCE [LARGE SCALE GENOMIC DNA]</scope>
    <source>
        <strain evidence="1 2">F9</strain>
    </source>
</reference>
<name>A0A2L0RWG9_9PSED</name>
<evidence type="ECO:0000313" key="1">
    <source>
        <dbReference type="EMBL" id="AUZ46455.1"/>
    </source>
</evidence>
<dbReference type="AlphaFoldDB" id="A0A2L0RWG9"/>
<dbReference type="Proteomes" id="UP000239888">
    <property type="component" value="Chromosome"/>
</dbReference>
<organism evidence="1 2">
    <name type="scientific">Pseudomonas orientalis</name>
    <dbReference type="NCBI Taxonomy" id="76758"/>
    <lineage>
        <taxon>Bacteria</taxon>
        <taxon>Pseudomonadati</taxon>
        <taxon>Pseudomonadota</taxon>
        <taxon>Gammaproteobacteria</taxon>
        <taxon>Pseudomonadales</taxon>
        <taxon>Pseudomonadaceae</taxon>
        <taxon>Pseudomonas</taxon>
    </lineage>
</organism>
<protein>
    <submittedName>
        <fullName evidence="1">Uncharacterized protein</fullName>
    </submittedName>
</protein>
<evidence type="ECO:0000313" key="2">
    <source>
        <dbReference type="Proteomes" id="UP000239888"/>
    </source>
</evidence>
<sequence>MIVMHVGRAVHPNHAGIYLGTDPALPGEESGVFGPGPFMLHHLYGGPSEIIVYGGPWYDRTRLIPKYRRAVMKDF</sequence>
<dbReference type="KEGG" id="poi:BOP93_12905"/>
<accession>A0A2L0RWG9</accession>